<sequence length="45" mass="4802">MKTVAAKIVAIFRSQSCLYGIERFDHNTSCGSGAISVTHNIGFGN</sequence>
<accession>A0A2P2K500</accession>
<protein>
    <submittedName>
        <fullName evidence="1">CSC1-like protein RXW8 isoform X3</fullName>
    </submittedName>
</protein>
<evidence type="ECO:0000313" key="1">
    <source>
        <dbReference type="EMBL" id="MBX00804.1"/>
    </source>
</evidence>
<reference evidence="1" key="1">
    <citation type="submission" date="2018-02" db="EMBL/GenBank/DDBJ databases">
        <title>Rhizophora mucronata_Transcriptome.</title>
        <authorList>
            <person name="Meera S.P."/>
            <person name="Sreeshan A."/>
            <person name="Augustine A."/>
        </authorList>
    </citation>
    <scope>NUCLEOTIDE SEQUENCE</scope>
    <source>
        <tissue evidence="1">Leaf</tissue>
    </source>
</reference>
<organism evidence="1">
    <name type="scientific">Rhizophora mucronata</name>
    <name type="common">Asiatic mangrove</name>
    <dbReference type="NCBI Taxonomy" id="61149"/>
    <lineage>
        <taxon>Eukaryota</taxon>
        <taxon>Viridiplantae</taxon>
        <taxon>Streptophyta</taxon>
        <taxon>Embryophyta</taxon>
        <taxon>Tracheophyta</taxon>
        <taxon>Spermatophyta</taxon>
        <taxon>Magnoliopsida</taxon>
        <taxon>eudicotyledons</taxon>
        <taxon>Gunneridae</taxon>
        <taxon>Pentapetalae</taxon>
        <taxon>rosids</taxon>
        <taxon>fabids</taxon>
        <taxon>Malpighiales</taxon>
        <taxon>Rhizophoraceae</taxon>
        <taxon>Rhizophora</taxon>
    </lineage>
</organism>
<dbReference type="AlphaFoldDB" id="A0A2P2K500"/>
<dbReference type="EMBL" id="GGEC01020320">
    <property type="protein sequence ID" value="MBX00804.1"/>
    <property type="molecule type" value="Transcribed_RNA"/>
</dbReference>
<proteinExistence type="predicted"/>
<name>A0A2P2K500_RHIMU</name>